<sequence>MLGKVVGATYFLVSTHPRSVVYRNWEPQGPFAAKGRETINLLDTVWRSSLHQLTPQGQTLKGMEVAAMALFIMATLLPERFGRICRVISASAWRFVATGWQQLPQLPARQRPRAPTAQRCRPAVHSGPGRLERFVVLVQQRALAWAHEQDLVGHVVGLSAALLLALHILSVYLGEGVLVLKRASQRVADGRWTPLINMVFRPQPVGGRKAVWEEHEGIDPLWTPPYRGPVPFQYPPLEPAHTIETWEELLEETRAGSPWRMALMVTPLCLREFYEPPEYRVRCLPPPLPSPSPSPFTSPAVSVVTRSPPTTGPHAVDITAPLQPPLVPDLAEPELMEVDERGAQFSVPSAPSFSLSFAIPTTQLTFPASASTSTYSGDSPLDACDITVIL</sequence>
<dbReference type="EMBL" id="JAVHJM010000001">
    <property type="protein sequence ID" value="KAK6519749.1"/>
    <property type="molecule type" value="Genomic_DNA"/>
</dbReference>
<gene>
    <name evidence="1" type="ORF">TWF506_000048</name>
</gene>
<name>A0AAN8RWD0_9PEZI</name>
<reference evidence="1 2" key="1">
    <citation type="submission" date="2019-10" db="EMBL/GenBank/DDBJ databases">
        <authorList>
            <person name="Palmer J.M."/>
        </authorList>
    </citation>
    <scope>NUCLEOTIDE SEQUENCE [LARGE SCALE GENOMIC DNA]</scope>
    <source>
        <strain evidence="1 2">TWF506</strain>
    </source>
</reference>
<dbReference type="AlphaFoldDB" id="A0AAN8RWD0"/>
<protein>
    <submittedName>
        <fullName evidence="1">Uncharacterized protein</fullName>
    </submittedName>
</protein>
<accession>A0AAN8RWD0</accession>
<keyword evidence="2" id="KW-1185">Reference proteome</keyword>
<evidence type="ECO:0000313" key="1">
    <source>
        <dbReference type="EMBL" id="KAK6519749.1"/>
    </source>
</evidence>
<comment type="caution">
    <text evidence="1">The sequence shown here is derived from an EMBL/GenBank/DDBJ whole genome shotgun (WGS) entry which is preliminary data.</text>
</comment>
<proteinExistence type="predicted"/>
<evidence type="ECO:0000313" key="2">
    <source>
        <dbReference type="Proteomes" id="UP001307849"/>
    </source>
</evidence>
<dbReference type="Proteomes" id="UP001307849">
    <property type="component" value="Unassembled WGS sequence"/>
</dbReference>
<organism evidence="1 2">
    <name type="scientific">Arthrobotrys conoides</name>
    <dbReference type="NCBI Taxonomy" id="74498"/>
    <lineage>
        <taxon>Eukaryota</taxon>
        <taxon>Fungi</taxon>
        <taxon>Dikarya</taxon>
        <taxon>Ascomycota</taxon>
        <taxon>Pezizomycotina</taxon>
        <taxon>Orbiliomycetes</taxon>
        <taxon>Orbiliales</taxon>
        <taxon>Orbiliaceae</taxon>
        <taxon>Arthrobotrys</taxon>
    </lineage>
</organism>